<dbReference type="AlphaFoldDB" id="A0A7G9S9A1"/>
<dbReference type="GO" id="GO:0016020">
    <property type="term" value="C:membrane"/>
    <property type="evidence" value="ECO:0007669"/>
    <property type="project" value="InterPro"/>
</dbReference>
<protein>
    <submittedName>
        <fullName evidence="1">CDP-glycerol glycerophosphotransferase family protein</fullName>
    </submittedName>
</protein>
<accession>A0A7G9S9A1</accession>
<keyword evidence="1" id="KW-0808">Transferase</keyword>
<dbReference type="InterPro" id="IPR007554">
    <property type="entry name" value="Glycerophosphate_synth"/>
</dbReference>
<evidence type="ECO:0000313" key="1">
    <source>
        <dbReference type="EMBL" id="QNN64426.1"/>
    </source>
</evidence>
<dbReference type="InterPro" id="IPR043148">
    <property type="entry name" value="TagF_C"/>
</dbReference>
<dbReference type="Proteomes" id="UP000515955">
    <property type="component" value="Chromosome"/>
</dbReference>
<organism evidence="1 2">
    <name type="scientific">Sphingomonas rhizophila</name>
    <dbReference type="NCBI Taxonomy" id="2071607"/>
    <lineage>
        <taxon>Bacteria</taxon>
        <taxon>Pseudomonadati</taxon>
        <taxon>Pseudomonadota</taxon>
        <taxon>Alphaproteobacteria</taxon>
        <taxon>Sphingomonadales</taxon>
        <taxon>Sphingomonadaceae</taxon>
        <taxon>Sphingomonas</taxon>
    </lineage>
</organism>
<sequence length="359" mass="39556">MIRIAYLALAEAHQHLHWLPGALALAARPGVEVSVLSASKASLDLIRRFDPKKRLRIRYLPTPSHKRDGLFSPPPRGLVALLYSPLLARFDAVVTTETSSSILKRLPWFGVPMIHLKHGAGDSVVGYNPNHRLYDFTLVNGPKDKARLIEKGLGRDDNIAVVGYAKFELIAPAGRLFADDRSVALYNPHAKAPGSTWFDHGPAMVRAMEGIPGWNFVVAPHVKLKGGPDVSSDAPNVRIDRGSIRSIDMSYTQGADVYIGDASSQVYEFIRQQRPCIFLNLDHADWRGKEQYTHWQFGQVIDDPSELAGALDRAASLQPQFEPLQRAAFERSLDPTPVPSSMRQADAILAFLAGRGVSS</sequence>
<dbReference type="EMBL" id="CP060717">
    <property type="protein sequence ID" value="QNN64426.1"/>
    <property type="molecule type" value="Genomic_DNA"/>
</dbReference>
<proteinExistence type="predicted"/>
<dbReference type="KEGG" id="srhi:H9L12_08805"/>
<dbReference type="GO" id="GO:0047355">
    <property type="term" value="F:CDP-glycerol glycerophosphotransferase activity"/>
    <property type="evidence" value="ECO:0007669"/>
    <property type="project" value="InterPro"/>
</dbReference>
<reference evidence="1 2" key="1">
    <citation type="submission" date="2020-08" db="EMBL/GenBank/DDBJ databases">
        <title>Genome sequence of Sphingomonas rhizophila KACC 19189T.</title>
        <authorList>
            <person name="Hyun D.-W."/>
            <person name="Bae J.-W."/>
        </authorList>
    </citation>
    <scope>NUCLEOTIDE SEQUENCE [LARGE SCALE GENOMIC DNA]</scope>
    <source>
        <strain evidence="1 2">KACC 19189</strain>
    </source>
</reference>
<name>A0A7G9S9A1_9SPHN</name>
<dbReference type="Pfam" id="PF04464">
    <property type="entry name" value="Glyphos_transf"/>
    <property type="match status" value="1"/>
</dbReference>
<dbReference type="Gene3D" id="3.40.50.12580">
    <property type="match status" value="1"/>
</dbReference>
<dbReference type="RefSeq" id="WP_187541426.1">
    <property type="nucleotide sequence ID" value="NZ_CP060717.1"/>
</dbReference>
<dbReference type="SUPFAM" id="SSF53756">
    <property type="entry name" value="UDP-Glycosyltransferase/glycogen phosphorylase"/>
    <property type="match status" value="1"/>
</dbReference>
<evidence type="ECO:0000313" key="2">
    <source>
        <dbReference type="Proteomes" id="UP000515955"/>
    </source>
</evidence>
<keyword evidence="2" id="KW-1185">Reference proteome</keyword>
<gene>
    <name evidence="1" type="ORF">H9L12_08805</name>
</gene>